<evidence type="ECO:0000256" key="5">
    <source>
        <dbReference type="SAM" id="SignalP"/>
    </source>
</evidence>
<keyword evidence="3" id="KW-0813">Transport</keyword>
<organism evidence="7 9">
    <name type="scientific">Treponema rectale</name>
    <dbReference type="NCBI Taxonomy" id="744512"/>
    <lineage>
        <taxon>Bacteria</taxon>
        <taxon>Pseudomonadati</taxon>
        <taxon>Spirochaetota</taxon>
        <taxon>Spirochaetia</taxon>
        <taxon>Spirochaetales</taxon>
        <taxon>Treponemataceae</taxon>
        <taxon>Treponema</taxon>
    </lineage>
</organism>
<feature type="chain" id="PRO_5033643990" evidence="5">
    <location>
        <begin position="20"/>
        <end position="648"/>
    </location>
</feature>
<dbReference type="InterPro" id="IPR000914">
    <property type="entry name" value="SBP_5_dom"/>
</dbReference>
<evidence type="ECO:0000313" key="10">
    <source>
        <dbReference type="Proteomes" id="UP000593591"/>
    </source>
</evidence>
<sequence length="648" mass="74342">MKKLLLLSAAVFYLFTACSDSEEGKGEYTYRTTSTCPSTWNPAEYQLGSEATVISLTSTGLYDFIMNEKKDNYKVICELASQFPQDVTENYSGKYNIPENSKTGYAWKFDLIHNATWDDKTPINASTFEYSLAQLLNPKMKNYRASSWYSGLTALVNAQKYYEGSADWNSVGFIKNNDYSFTLIFTKQLSLFQVEYGITALILLKEDIFEANKKQTGDIIKTSYGTTADTSASYGPYKVKTFQQDKEMLLVKNPEWFGWTDGLHEDQYQTTAVSIQYITEHTTILNLFLQGKLDDTGLTPNELKIYGNSIFRKTSPQSFTWKYSFNIDREKLKSRSTGSENHIMLSYIDFRHAVSLSLNRQEIVDTVSPSSDPAFGLLNYLYISNPETNETYRNNPYVSKTLCSFYGVSSPEEITGYNKTLAKKYFQKSYDEALKAGDITSSDKFYINLHTYNTSETNMRLVTTLQDAVNESTAGTSFENRIIINQVTDDNYYVNMKNGNVDCAVTTWGGASYDPFGITECYCTMELLNEYGFNPEQEKLTININGNPITKTYFQWHVALNDEEYSSIENSQRVAILAEIEKGLLSYYNMLPLWYSNTSILLSQRMIEGSEHYINTLVEFGGIRFRKWSMDDHDWDAWCRKNNNRLRY</sequence>
<protein>
    <submittedName>
        <fullName evidence="7">ABC-type oligopeptide transport system substrate-binding subunit</fullName>
    </submittedName>
</protein>
<evidence type="ECO:0000256" key="4">
    <source>
        <dbReference type="ARBA" id="ARBA00022729"/>
    </source>
</evidence>
<dbReference type="GO" id="GO:0015833">
    <property type="term" value="P:peptide transport"/>
    <property type="evidence" value="ECO:0007669"/>
    <property type="project" value="TreeGrafter"/>
</dbReference>
<evidence type="ECO:0000256" key="1">
    <source>
        <dbReference type="ARBA" id="ARBA00004196"/>
    </source>
</evidence>
<dbReference type="PANTHER" id="PTHR30290:SF10">
    <property type="entry name" value="PERIPLASMIC OLIGOPEPTIDE-BINDING PROTEIN-RELATED"/>
    <property type="match status" value="1"/>
</dbReference>
<evidence type="ECO:0000313" key="7">
    <source>
        <dbReference type="EMBL" id="MBB5219013.1"/>
    </source>
</evidence>
<evidence type="ECO:0000256" key="3">
    <source>
        <dbReference type="ARBA" id="ARBA00022448"/>
    </source>
</evidence>
<dbReference type="RefSeq" id="WP_184652450.1">
    <property type="nucleotide sequence ID" value="NZ_JACHFR010000002.1"/>
</dbReference>
<evidence type="ECO:0000313" key="9">
    <source>
        <dbReference type="Proteomes" id="UP000578697"/>
    </source>
</evidence>
<evidence type="ECO:0000313" key="8">
    <source>
        <dbReference type="EMBL" id="QOS41075.1"/>
    </source>
</evidence>
<dbReference type="PANTHER" id="PTHR30290">
    <property type="entry name" value="PERIPLASMIC BINDING COMPONENT OF ABC TRANSPORTER"/>
    <property type="match status" value="1"/>
</dbReference>
<keyword evidence="4 5" id="KW-0732">Signal</keyword>
<name>A0A840SHL4_9SPIR</name>
<dbReference type="Pfam" id="PF00496">
    <property type="entry name" value="SBP_bac_5"/>
    <property type="match status" value="1"/>
</dbReference>
<evidence type="ECO:0000256" key="2">
    <source>
        <dbReference type="ARBA" id="ARBA00005695"/>
    </source>
</evidence>
<accession>A0A840SHL4</accession>
<keyword evidence="9" id="KW-1185">Reference proteome</keyword>
<dbReference type="KEGG" id="trc:DYE49_11710"/>
<dbReference type="GO" id="GO:0030313">
    <property type="term" value="C:cell envelope"/>
    <property type="evidence" value="ECO:0007669"/>
    <property type="project" value="UniProtKB-SubCell"/>
</dbReference>
<dbReference type="InterPro" id="IPR039424">
    <property type="entry name" value="SBP_5"/>
</dbReference>
<dbReference type="Gene3D" id="3.90.76.10">
    <property type="entry name" value="Dipeptide-binding Protein, Domain 1"/>
    <property type="match status" value="1"/>
</dbReference>
<dbReference type="SUPFAM" id="SSF53850">
    <property type="entry name" value="Periplasmic binding protein-like II"/>
    <property type="match status" value="1"/>
</dbReference>
<dbReference type="EMBL" id="JACHFR010000002">
    <property type="protein sequence ID" value="MBB5219013.1"/>
    <property type="molecule type" value="Genomic_DNA"/>
</dbReference>
<dbReference type="Proteomes" id="UP000578697">
    <property type="component" value="Unassembled WGS sequence"/>
</dbReference>
<reference evidence="8 10" key="1">
    <citation type="submission" date="2018-08" db="EMBL/GenBank/DDBJ databases">
        <title>The first complete genome of Treponema rectale (CHPAT), a commensal spirochete of the bovine rectum.</title>
        <authorList>
            <person name="Staton G.J."/>
            <person name="Clegg S.R."/>
            <person name="Carter S.D."/>
            <person name="Radford A.D."/>
            <person name="Darby A."/>
            <person name="Hall N."/>
            <person name="Birtles R.J."/>
            <person name="Evans N.J."/>
        </authorList>
    </citation>
    <scope>NUCLEOTIDE SEQUENCE [LARGE SCALE GENOMIC DNA]</scope>
    <source>
        <strain evidence="8 10">CHPA</strain>
    </source>
</reference>
<dbReference type="GO" id="GO:1904680">
    <property type="term" value="F:peptide transmembrane transporter activity"/>
    <property type="evidence" value="ECO:0007669"/>
    <property type="project" value="TreeGrafter"/>
</dbReference>
<feature type="domain" description="Solute-binding protein family 5" evidence="6">
    <location>
        <begin position="99"/>
        <end position="518"/>
    </location>
</feature>
<dbReference type="Gene3D" id="3.40.190.10">
    <property type="entry name" value="Periplasmic binding protein-like II"/>
    <property type="match status" value="1"/>
</dbReference>
<dbReference type="EMBL" id="CP031517">
    <property type="protein sequence ID" value="QOS41075.1"/>
    <property type="molecule type" value="Genomic_DNA"/>
</dbReference>
<comment type="subcellular location">
    <subcellularLocation>
        <location evidence="1">Cell envelope</location>
    </subcellularLocation>
</comment>
<reference evidence="7 9" key="2">
    <citation type="submission" date="2020-08" db="EMBL/GenBank/DDBJ databases">
        <title>Genomic Encyclopedia of Type Strains, Phase IV (KMG-IV): sequencing the most valuable type-strain genomes for metagenomic binning, comparative biology and taxonomic classification.</title>
        <authorList>
            <person name="Goeker M."/>
        </authorList>
    </citation>
    <scope>NUCLEOTIDE SEQUENCE [LARGE SCALE GENOMIC DNA]</scope>
    <source>
        <strain evidence="7 9">DSM 103679</strain>
    </source>
</reference>
<dbReference type="Proteomes" id="UP000593591">
    <property type="component" value="Chromosome"/>
</dbReference>
<feature type="signal peptide" evidence="5">
    <location>
        <begin position="1"/>
        <end position="19"/>
    </location>
</feature>
<dbReference type="PROSITE" id="PS51257">
    <property type="entry name" value="PROKAR_LIPOPROTEIN"/>
    <property type="match status" value="1"/>
</dbReference>
<gene>
    <name evidence="8" type="ORF">DYE49_11710</name>
    <name evidence="7" type="ORF">HNP77_001382</name>
</gene>
<proteinExistence type="inferred from homology"/>
<dbReference type="AlphaFoldDB" id="A0A840SHL4"/>
<comment type="similarity">
    <text evidence="2">Belongs to the bacterial solute-binding protein 5 family.</text>
</comment>
<dbReference type="Gene3D" id="3.10.105.10">
    <property type="entry name" value="Dipeptide-binding Protein, Domain 3"/>
    <property type="match status" value="1"/>
</dbReference>
<evidence type="ECO:0000259" key="6">
    <source>
        <dbReference type="Pfam" id="PF00496"/>
    </source>
</evidence>